<organism evidence="1 2">
    <name type="scientific">Purpureocillium lilacinum</name>
    <name type="common">Paecilomyces lilacinus</name>
    <dbReference type="NCBI Taxonomy" id="33203"/>
    <lineage>
        <taxon>Eukaryota</taxon>
        <taxon>Fungi</taxon>
        <taxon>Dikarya</taxon>
        <taxon>Ascomycota</taxon>
        <taxon>Pezizomycotina</taxon>
        <taxon>Sordariomycetes</taxon>
        <taxon>Hypocreomycetidae</taxon>
        <taxon>Hypocreales</taxon>
        <taxon>Ophiocordycipitaceae</taxon>
        <taxon>Purpureocillium</taxon>
    </lineage>
</organism>
<dbReference type="Proteomes" id="UP001638806">
    <property type="component" value="Unassembled WGS sequence"/>
</dbReference>
<proteinExistence type="predicted"/>
<sequence>MFDGAAAALQWGSMRQRHRPAARGRRSALSGPATSPLLPPMQFPQGSSGAQEVTCGGTDDGAGSGALEQAPLMSGASQFPVAGAADAAAATHHASLGPPTTSHHHQCTTTFIAIVHPRGVRGVPTAALTHTLMAAALRKVIRNGYL</sequence>
<comment type="caution">
    <text evidence="1">The sequence shown here is derived from an EMBL/GenBank/DDBJ whole genome shotgun (WGS) entry which is preliminary data.</text>
</comment>
<gene>
    <name evidence="1" type="ORF">ACCO45_001301</name>
</gene>
<protein>
    <submittedName>
        <fullName evidence="1">Uncharacterized protein</fullName>
    </submittedName>
</protein>
<dbReference type="EMBL" id="JBGNUJ010000002">
    <property type="protein sequence ID" value="KAL3964297.1"/>
    <property type="molecule type" value="Genomic_DNA"/>
</dbReference>
<name>A0ACC4E6P8_PURLI</name>
<evidence type="ECO:0000313" key="1">
    <source>
        <dbReference type="EMBL" id="KAL3964297.1"/>
    </source>
</evidence>
<evidence type="ECO:0000313" key="2">
    <source>
        <dbReference type="Proteomes" id="UP001638806"/>
    </source>
</evidence>
<reference evidence="1" key="1">
    <citation type="submission" date="2024-12" db="EMBL/GenBank/DDBJ databases">
        <title>Comparative genomics and development of molecular markers within Purpureocillium lilacinum and among Purpureocillium species.</title>
        <authorList>
            <person name="Yeh Z.-Y."/>
            <person name="Ni N.-T."/>
            <person name="Lo P.-H."/>
            <person name="Mushyakhwo K."/>
            <person name="Lin C.-F."/>
            <person name="Nai Y.-S."/>
        </authorList>
    </citation>
    <scope>NUCLEOTIDE SEQUENCE</scope>
    <source>
        <strain evidence="1">NCHU-NPUST-175</strain>
    </source>
</reference>
<keyword evidence="2" id="KW-1185">Reference proteome</keyword>
<accession>A0ACC4E6P8</accession>